<evidence type="ECO:0000313" key="2">
    <source>
        <dbReference type="EMBL" id="EWT05235.1"/>
    </source>
</evidence>
<name>W9GGN5_9MICO</name>
<organism evidence="2 3">
    <name type="scientific">Intrasporangium chromatireducens Q5-1</name>
    <dbReference type="NCBI Taxonomy" id="584657"/>
    <lineage>
        <taxon>Bacteria</taxon>
        <taxon>Bacillati</taxon>
        <taxon>Actinomycetota</taxon>
        <taxon>Actinomycetes</taxon>
        <taxon>Micrococcales</taxon>
        <taxon>Intrasporangiaceae</taxon>
        <taxon>Intrasporangium</taxon>
    </lineage>
</organism>
<dbReference type="AlphaFoldDB" id="W9GGN5"/>
<evidence type="ECO:0000259" key="1">
    <source>
        <dbReference type="Pfam" id="PF20469"/>
    </source>
</evidence>
<dbReference type="EMBL" id="AWQS01000133">
    <property type="protein sequence ID" value="EWT05235.1"/>
    <property type="molecule type" value="Genomic_DNA"/>
</dbReference>
<comment type="caution">
    <text evidence="2">The sequence shown here is derived from an EMBL/GenBank/DDBJ whole genome shotgun (WGS) entry which is preliminary data.</text>
</comment>
<protein>
    <recommendedName>
        <fullName evidence="1">OLD protein-like TOPRIM domain-containing protein</fullName>
    </recommendedName>
</protein>
<dbReference type="Proteomes" id="UP000019494">
    <property type="component" value="Unassembled WGS sequence"/>
</dbReference>
<keyword evidence="3" id="KW-1185">Reference proteome</keyword>
<dbReference type="RefSeq" id="WP_034718151.1">
    <property type="nucleotide sequence ID" value="NZ_AWQS01000133.1"/>
</dbReference>
<evidence type="ECO:0000313" key="3">
    <source>
        <dbReference type="Proteomes" id="UP000019494"/>
    </source>
</evidence>
<sequence>MEQEPRRAVVLVEGRSDAVVVEALAAARGLDTTDGVVRVVAMGGVTNIRSHLLRHADQSDVHVLGLCDAPEERYVVRALQEAGRPVTCRAEMGALGFFVCVQDLEDELLRALGPEAVEDALSELGDLGRFRTFQRQPEWRGRPLPDQLHRFAGSGSGRKLALAARLARRLTPATTPPPLAALVDRMVGAVG</sequence>
<dbReference type="Pfam" id="PF20469">
    <property type="entry name" value="OLD-like_TOPRIM"/>
    <property type="match status" value="1"/>
</dbReference>
<reference evidence="3" key="1">
    <citation type="submission" date="2013-08" db="EMBL/GenBank/DDBJ databases">
        <title>Intrasporangium oryzae NRRL B-24470.</title>
        <authorList>
            <person name="Liu H."/>
            <person name="Wang G."/>
        </authorList>
    </citation>
    <scope>NUCLEOTIDE SEQUENCE [LARGE SCALE GENOMIC DNA]</scope>
    <source>
        <strain evidence="3">Q5-1</strain>
    </source>
</reference>
<dbReference type="InterPro" id="IPR034139">
    <property type="entry name" value="TOPRIM_OLD"/>
</dbReference>
<dbReference type="OrthoDB" id="9152042at2"/>
<feature type="domain" description="OLD protein-like TOPRIM" evidence="1">
    <location>
        <begin position="7"/>
        <end position="68"/>
    </location>
</feature>
<accession>W9GGN5</accession>
<gene>
    <name evidence="2" type="ORF">N864_06145</name>
</gene>
<proteinExistence type="predicted"/>